<dbReference type="GO" id="GO:0005737">
    <property type="term" value="C:cytoplasm"/>
    <property type="evidence" value="ECO:0007669"/>
    <property type="project" value="TreeGrafter"/>
</dbReference>
<name>A0A2T0N7Y7_9ACTN</name>
<evidence type="ECO:0000313" key="3">
    <source>
        <dbReference type="EMBL" id="PRX68658.1"/>
    </source>
</evidence>
<evidence type="ECO:0000313" key="4">
    <source>
        <dbReference type="Proteomes" id="UP000238312"/>
    </source>
</evidence>
<dbReference type="AlphaFoldDB" id="A0A2T0N7Y7"/>
<dbReference type="Pfam" id="PF00248">
    <property type="entry name" value="Aldo_ket_red"/>
    <property type="match status" value="1"/>
</dbReference>
<dbReference type="PANTHER" id="PTHR43625:SF40">
    <property type="entry name" value="ALDO-KETO REDUCTASE YAKC [NADP(+)]"/>
    <property type="match status" value="1"/>
</dbReference>
<dbReference type="PRINTS" id="PR00069">
    <property type="entry name" value="ALDKETRDTASE"/>
</dbReference>
<feature type="domain" description="NADP-dependent oxidoreductase" evidence="2">
    <location>
        <begin position="35"/>
        <end position="292"/>
    </location>
</feature>
<dbReference type="PANTHER" id="PTHR43625">
    <property type="entry name" value="AFLATOXIN B1 ALDEHYDE REDUCTASE"/>
    <property type="match status" value="1"/>
</dbReference>
<keyword evidence="4" id="KW-1185">Reference proteome</keyword>
<dbReference type="Gene3D" id="3.20.20.100">
    <property type="entry name" value="NADP-dependent oxidoreductase domain"/>
    <property type="match status" value="1"/>
</dbReference>
<protein>
    <submittedName>
        <fullName evidence="3">Aryl-alcohol dehydrogenase-like predicted oxidoreductase</fullName>
    </submittedName>
</protein>
<keyword evidence="1" id="KW-0560">Oxidoreductase</keyword>
<proteinExistence type="predicted"/>
<dbReference type="SUPFAM" id="SSF51430">
    <property type="entry name" value="NAD(P)-linked oxidoreductase"/>
    <property type="match status" value="1"/>
</dbReference>
<dbReference type="EMBL" id="PVNG01000003">
    <property type="protein sequence ID" value="PRX68658.1"/>
    <property type="molecule type" value="Genomic_DNA"/>
</dbReference>
<evidence type="ECO:0000259" key="2">
    <source>
        <dbReference type="Pfam" id="PF00248"/>
    </source>
</evidence>
<accession>A0A2T0N7Y7</accession>
<organism evidence="3 4">
    <name type="scientific">Nonomuraea fuscirosea</name>
    <dbReference type="NCBI Taxonomy" id="1291556"/>
    <lineage>
        <taxon>Bacteria</taxon>
        <taxon>Bacillati</taxon>
        <taxon>Actinomycetota</taxon>
        <taxon>Actinomycetes</taxon>
        <taxon>Streptosporangiales</taxon>
        <taxon>Streptosporangiaceae</taxon>
        <taxon>Nonomuraea</taxon>
    </lineage>
</organism>
<evidence type="ECO:0000256" key="1">
    <source>
        <dbReference type="ARBA" id="ARBA00023002"/>
    </source>
</evidence>
<dbReference type="InterPro" id="IPR036812">
    <property type="entry name" value="NAD(P)_OxRdtase_dom_sf"/>
</dbReference>
<gene>
    <name evidence="3" type="ORF">B0I32_103620</name>
</gene>
<dbReference type="Proteomes" id="UP000238312">
    <property type="component" value="Unassembled WGS sequence"/>
</dbReference>
<dbReference type="CDD" id="cd19088">
    <property type="entry name" value="AKR_AKR13B1"/>
    <property type="match status" value="1"/>
</dbReference>
<reference evidence="3 4" key="1">
    <citation type="submission" date="2018-03" db="EMBL/GenBank/DDBJ databases">
        <title>Genomic Encyclopedia of Type Strains, Phase III (KMG-III): the genomes of soil and plant-associated and newly described type strains.</title>
        <authorList>
            <person name="Whitman W."/>
        </authorList>
    </citation>
    <scope>NUCLEOTIDE SEQUENCE [LARGE SCALE GENOMIC DNA]</scope>
    <source>
        <strain evidence="3 4">CGMCC 4.7104</strain>
    </source>
</reference>
<dbReference type="InterPro" id="IPR020471">
    <property type="entry name" value="AKR"/>
</dbReference>
<dbReference type="InterPro" id="IPR050791">
    <property type="entry name" value="Aldo-Keto_reductase"/>
</dbReference>
<dbReference type="InterPro" id="IPR023210">
    <property type="entry name" value="NADP_OxRdtase_dom"/>
</dbReference>
<sequence length="295" mass="32082">MALRKSALCFGNGAGMVAGVNSDNFLIGGDLPVHRIGFGAMRLTEWEAPRDPAPAMAVVRRAVELGVTLIDTADAYALGANEELLAQALHPYPQGLVIATKAGQSRPGRERWQPLGRPEYLIQQAELSLRRLRVECIELFQLHRVDPQVPFADQIGALKQLREEGKIRHIGLSQVGVGQIEEARRMVPIASVQNLYNVGDRRYEDVLDYCASVRIAFIPWYPMGGGAHAAADGVLPEVAKEVGGTPAQVALAWLLARSDVVVPIPGTRSPVHLEENMAAAGIELTEEQFQRIAFA</sequence>
<comment type="caution">
    <text evidence="3">The sequence shown here is derived from an EMBL/GenBank/DDBJ whole genome shotgun (WGS) entry which is preliminary data.</text>
</comment>
<dbReference type="GO" id="GO:0016491">
    <property type="term" value="F:oxidoreductase activity"/>
    <property type="evidence" value="ECO:0007669"/>
    <property type="project" value="UniProtKB-KW"/>
</dbReference>